<dbReference type="SMART" id="SM00388">
    <property type="entry name" value="HisKA"/>
    <property type="match status" value="1"/>
</dbReference>
<evidence type="ECO:0000256" key="9">
    <source>
        <dbReference type="ARBA" id="ARBA00023012"/>
    </source>
</evidence>
<dbReference type="Pfam" id="PF00512">
    <property type="entry name" value="HisKA"/>
    <property type="match status" value="1"/>
</dbReference>
<dbReference type="FunFam" id="3.30.565.10:FF:000006">
    <property type="entry name" value="Sensor histidine kinase WalK"/>
    <property type="match status" value="1"/>
</dbReference>
<evidence type="ECO:0000256" key="1">
    <source>
        <dbReference type="ARBA" id="ARBA00000085"/>
    </source>
</evidence>
<keyword evidence="7 13" id="KW-0418">Kinase</keyword>
<comment type="catalytic activity">
    <reaction evidence="1">
        <text>ATP + protein L-histidine = ADP + protein N-phospho-L-histidine.</text>
        <dbReference type="EC" id="2.7.13.3"/>
    </reaction>
</comment>
<dbReference type="Proteomes" id="UP000037269">
    <property type="component" value="Unassembled WGS sequence"/>
</dbReference>
<evidence type="ECO:0000256" key="4">
    <source>
        <dbReference type="ARBA" id="ARBA00022553"/>
    </source>
</evidence>
<feature type="domain" description="Histidine kinase" evidence="11">
    <location>
        <begin position="199"/>
        <end position="413"/>
    </location>
</feature>
<dbReference type="AlphaFoldDB" id="A0A0D1XNA8"/>
<keyword evidence="5" id="KW-0808">Transferase</keyword>
<dbReference type="SUPFAM" id="SSF55874">
    <property type="entry name" value="ATPase domain of HSP90 chaperone/DNA topoisomerase II/histidine kinase"/>
    <property type="match status" value="1"/>
</dbReference>
<sequence length="415" mass="47377">MDLLINKDAKRFFMQWMLVLLAGAILTQILVYMNTVQLKHEMLKHDYELAGYLNNNYPHLAAELPLVFTADKTKNELEAGKALLETSGYKDSLQMRFIPVVNSVYQTNVIMNFIVSTGMSIFLFIVAFTFLKKHYKKIDRYQKEVYEIMNGSISTRLDDNEEGSLSKLAASINTVTASLHTHIEKEKHNRLFLKETLTNVSHQLKTPLSALAIYNEIMRGEHLDNEVIESFLKKSEGELERMQTLITNLLKLAKLDAGIIELHKSECVLNDLIKQATASFETRLIYEQKNFEMRTDGVVSYWCDKEWLLEAVSNLIKNAVEHTTARNCIEVHLEETPLMVKIAVYDDGEGIHPDDLNHVFKPFYRSRFSQDKQGTGIGLTLAKTIIEMHGGFISVESAIGKGTRFTIHLPKLTKL</sequence>
<evidence type="ECO:0000313" key="13">
    <source>
        <dbReference type="EMBL" id="SDK47898.1"/>
    </source>
</evidence>
<dbReference type="InterPro" id="IPR003594">
    <property type="entry name" value="HATPase_dom"/>
</dbReference>
<evidence type="ECO:0000256" key="7">
    <source>
        <dbReference type="ARBA" id="ARBA00022777"/>
    </source>
</evidence>
<evidence type="ECO:0000256" key="2">
    <source>
        <dbReference type="ARBA" id="ARBA00004651"/>
    </source>
</evidence>
<evidence type="ECO:0000259" key="11">
    <source>
        <dbReference type="PROSITE" id="PS50109"/>
    </source>
</evidence>
<dbReference type="PANTHER" id="PTHR43711">
    <property type="entry name" value="TWO-COMPONENT HISTIDINE KINASE"/>
    <property type="match status" value="1"/>
</dbReference>
<dbReference type="Proteomes" id="UP000182836">
    <property type="component" value="Unassembled WGS sequence"/>
</dbReference>
<accession>A0A0D1XNA8</accession>
<reference evidence="13 15" key="2">
    <citation type="submission" date="2016-10" db="EMBL/GenBank/DDBJ databases">
        <authorList>
            <person name="de Groot N.N."/>
        </authorList>
    </citation>
    <scope>NUCLEOTIDE SEQUENCE [LARGE SCALE GENOMIC DNA]</scope>
    <source>
        <strain evidence="13 15">DSM 2895</strain>
    </source>
</reference>
<dbReference type="PROSITE" id="PS50109">
    <property type="entry name" value="HIS_KIN"/>
    <property type="match status" value="1"/>
</dbReference>
<dbReference type="Gene3D" id="1.10.287.130">
    <property type="match status" value="1"/>
</dbReference>
<dbReference type="EMBL" id="LGUG01000004">
    <property type="protein sequence ID" value="KON97756.1"/>
    <property type="molecule type" value="Genomic_DNA"/>
</dbReference>
<evidence type="ECO:0000313" key="15">
    <source>
        <dbReference type="Proteomes" id="UP000182836"/>
    </source>
</evidence>
<reference evidence="12 14" key="1">
    <citation type="submission" date="2015-07" db="EMBL/GenBank/DDBJ databases">
        <title>Fjat-14205 dsm 2895.</title>
        <authorList>
            <person name="Liu B."/>
            <person name="Wang J."/>
            <person name="Zhu Y."/>
            <person name="Liu G."/>
            <person name="Chen Q."/>
            <person name="Chen Z."/>
            <person name="Lan J."/>
            <person name="Che J."/>
            <person name="Ge C."/>
            <person name="Shi H."/>
            <person name="Pan Z."/>
            <person name="Liu X."/>
        </authorList>
    </citation>
    <scope>NUCLEOTIDE SEQUENCE [LARGE SCALE GENOMIC DNA]</scope>
    <source>
        <strain evidence="12 14">DSM 2895</strain>
    </source>
</reference>
<dbReference type="PRINTS" id="PR00344">
    <property type="entry name" value="BCTRLSENSOR"/>
</dbReference>
<evidence type="ECO:0000313" key="14">
    <source>
        <dbReference type="Proteomes" id="UP000037269"/>
    </source>
</evidence>
<keyword evidence="4" id="KW-0597">Phosphoprotein</keyword>
<dbReference type="SMART" id="SM00387">
    <property type="entry name" value="HATPase_c"/>
    <property type="match status" value="1"/>
</dbReference>
<dbReference type="InterPro" id="IPR003661">
    <property type="entry name" value="HisK_dim/P_dom"/>
</dbReference>
<dbReference type="Pfam" id="PF02518">
    <property type="entry name" value="HATPase_c"/>
    <property type="match status" value="1"/>
</dbReference>
<dbReference type="EC" id="2.7.13.3" evidence="3"/>
<dbReference type="EMBL" id="FNED01000059">
    <property type="protein sequence ID" value="SDK47898.1"/>
    <property type="molecule type" value="Genomic_DNA"/>
</dbReference>
<dbReference type="InterPro" id="IPR050736">
    <property type="entry name" value="Sensor_HK_Regulatory"/>
</dbReference>
<dbReference type="SUPFAM" id="SSF47384">
    <property type="entry name" value="Homodimeric domain of signal transducing histidine kinase"/>
    <property type="match status" value="1"/>
</dbReference>
<evidence type="ECO:0000256" key="8">
    <source>
        <dbReference type="ARBA" id="ARBA00022840"/>
    </source>
</evidence>
<evidence type="ECO:0000256" key="5">
    <source>
        <dbReference type="ARBA" id="ARBA00022679"/>
    </source>
</evidence>
<feature type="transmembrane region" description="Helical" evidence="10">
    <location>
        <begin position="109"/>
        <end position="131"/>
    </location>
</feature>
<dbReference type="PATRIC" id="fig|47500.8.peg.6708"/>
<dbReference type="GO" id="GO:0005886">
    <property type="term" value="C:plasma membrane"/>
    <property type="evidence" value="ECO:0007669"/>
    <property type="project" value="UniProtKB-SubCell"/>
</dbReference>
<keyword evidence="10" id="KW-0472">Membrane</keyword>
<comment type="subcellular location">
    <subcellularLocation>
        <location evidence="2">Cell membrane</location>
        <topology evidence="2">Multi-pass membrane protein</topology>
    </subcellularLocation>
</comment>
<keyword evidence="8" id="KW-0067">ATP-binding</keyword>
<dbReference type="GeneID" id="42307870"/>
<feature type="transmembrane region" description="Helical" evidence="10">
    <location>
        <begin position="12"/>
        <end position="33"/>
    </location>
</feature>
<keyword evidence="10" id="KW-1133">Transmembrane helix</keyword>
<keyword evidence="6" id="KW-0547">Nucleotide-binding</keyword>
<dbReference type="STRING" id="47500.AF333_22300"/>
<evidence type="ECO:0000256" key="6">
    <source>
        <dbReference type="ARBA" id="ARBA00022741"/>
    </source>
</evidence>
<dbReference type="InterPro" id="IPR005467">
    <property type="entry name" value="His_kinase_dom"/>
</dbReference>
<gene>
    <name evidence="12" type="ORF">AF333_22300</name>
    <name evidence="13" type="ORF">SAMN04487909_15915</name>
</gene>
<dbReference type="InterPro" id="IPR004358">
    <property type="entry name" value="Sig_transdc_His_kin-like_C"/>
</dbReference>
<dbReference type="RefSeq" id="WP_043065872.1">
    <property type="nucleotide sequence ID" value="NZ_BJOA01000273.1"/>
</dbReference>
<organism evidence="12 14">
    <name type="scientific">Aneurinibacillus migulanus</name>
    <name type="common">Bacillus migulanus</name>
    <dbReference type="NCBI Taxonomy" id="47500"/>
    <lineage>
        <taxon>Bacteria</taxon>
        <taxon>Bacillati</taxon>
        <taxon>Bacillota</taxon>
        <taxon>Bacilli</taxon>
        <taxon>Bacillales</taxon>
        <taxon>Paenibacillaceae</taxon>
        <taxon>Aneurinibacillus group</taxon>
        <taxon>Aneurinibacillus</taxon>
    </lineage>
</organism>
<dbReference type="InterPro" id="IPR036890">
    <property type="entry name" value="HATPase_C_sf"/>
</dbReference>
<proteinExistence type="predicted"/>
<protein>
    <recommendedName>
        <fullName evidence="3">histidine kinase</fullName>
        <ecNumber evidence="3">2.7.13.3</ecNumber>
    </recommendedName>
</protein>
<name>A0A0D1XNA8_ANEMI</name>
<evidence type="ECO:0000256" key="3">
    <source>
        <dbReference type="ARBA" id="ARBA00012438"/>
    </source>
</evidence>
<dbReference type="GO" id="GO:0005524">
    <property type="term" value="F:ATP binding"/>
    <property type="evidence" value="ECO:0007669"/>
    <property type="project" value="UniProtKB-KW"/>
</dbReference>
<evidence type="ECO:0000256" key="10">
    <source>
        <dbReference type="SAM" id="Phobius"/>
    </source>
</evidence>
<dbReference type="InterPro" id="IPR036097">
    <property type="entry name" value="HisK_dim/P_sf"/>
</dbReference>
<keyword evidence="14" id="KW-1185">Reference proteome</keyword>
<dbReference type="CDD" id="cd00075">
    <property type="entry name" value="HATPase"/>
    <property type="match status" value="1"/>
</dbReference>
<keyword evidence="10" id="KW-0812">Transmembrane</keyword>
<dbReference type="CDD" id="cd00082">
    <property type="entry name" value="HisKA"/>
    <property type="match status" value="1"/>
</dbReference>
<dbReference type="PANTHER" id="PTHR43711:SF26">
    <property type="entry name" value="SENSOR HISTIDINE KINASE RCSC"/>
    <property type="match status" value="1"/>
</dbReference>
<keyword evidence="9" id="KW-0902">Two-component regulatory system</keyword>
<dbReference type="OrthoDB" id="9773956at2"/>
<dbReference type="Gene3D" id="3.30.565.10">
    <property type="entry name" value="Histidine kinase-like ATPase, C-terminal domain"/>
    <property type="match status" value="1"/>
</dbReference>
<evidence type="ECO:0000313" key="12">
    <source>
        <dbReference type="EMBL" id="KON97756.1"/>
    </source>
</evidence>
<dbReference type="GO" id="GO:0000155">
    <property type="term" value="F:phosphorelay sensor kinase activity"/>
    <property type="evidence" value="ECO:0007669"/>
    <property type="project" value="InterPro"/>
</dbReference>